<proteinExistence type="inferred from homology"/>
<dbReference type="InterPro" id="IPR005131">
    <property type="entry name" value="Ser_deHydtase_bsu"/>
</dbReference>
<evidence type="ECO:0000256" key="12">
    <source>
        <dbReference type="ARBA" id="ARBA00049406"/>
    </source>
</evidence>
<evidence type="ECO:0000256" key="6">
    <source>
        <dbReference type="ARBA" id="ARBA00022485"/>
    </source>
</evidence>
<keyword evidence="8" id="KW-0408">Iron</keyword>
<keyword evidence="9" id="KW-0411">Iron-sulfur</keyword>
<evidence type="ECO:0000256" key="3">
    <source>
        <dbReference type="ARBA" id="ARBA00008636"/>
    </source>
</evidence>
<evidence type="ECO:0000313" key="15">
    <source>
        <dbReference type="EMBL" id="KJL43605.1"/>
    </source>
</evidence>
<dbReference type="GO" id="GO:0006094">
    <property type="term" value="P:gluconeogenesis"/>
    <property type="evidence" value="ECO:0007669"/>
    <property type="project" value="UniProtKB-KW"/>
</dbReference>
<accession>A0A0M2HH15</accession>
<dbReference type="PATRIC" id="fig|69370.6.peg.1335"/>
<dbReference type="InterPro" id="IPR051318">
    <property type="entry name" value="Fe-S_L-Ser"/>
</dbReference>
<dbReference type="RefSeq" id="WP_045297762.1">
    <property type="nucleotide sequence ID" value="NZ_JYJA01000030.1"/>
</dbReference>
<dbReference type="EC" id="4.3.1.17" evidence="4"/>
<evidence type="ECO:0000256" key="4">
    <source>
        <dbReference type="ARBA" id="ARBA00012093"/>
    </source>
</evidence>
<comment type="similarity">
    <text evidence="3">Belongs to the iron-sulfur dependent L-serine dehydratase family.</text>
</comment>
<feature type="domain" description="Serine dehydratase-like alpha subunit" evidence="13">
    <location>
        <begin position="220"/>
        <end position="527"/>
    </location>
</feature>
<evidence type="ECO:0000256" key="1">
    <source>
        <dbReference type="ARBA" id="ARBA00001966"/>
    </source>
</evidence>
<comment type="cofactor">
    <cofactor evidence="1">
        <name>[4Fe-4S] cluster</name>
        <dbReference type="ChEBI" id="CHEBI:49883"/>
    </cofactor>
</comment>
<protein>
    <recommendedName>
        <fullName evidence="4">L-serine ammonia-lyase</fullName>
        <ecNumber evidence="4">4.3.1.17</ecNumber>
    </recommendedName>
    <alternativeName>
        <fullName evidence="11">L-serine deaminase</fullName>
    </alternativeName>
</protein>
<keyword evidence="6" id="KW-0004">4Fe-4S</keyword>
<dbReference type="GO" id="GO:0046872">
    <property type="term" value="F:metal ion binding"/>
    <property type="evidence" value="ECO:0007669"/>
    <property type="project" value="UniProtKB-KW"/>
</dbReference>
<dbReference type="Gene3D" id="3.30.1330.90">
    <property type="entry name" value="D-3-phosphoglycerate dehydrogenase, domain 3"/>
    <property type="match status" value="1"/>
</dbReference>
<dbReference type="OrthoDB" id="9805537at2"/>
<organism evidence="15 16">
    <name type="scientific">Microbacterium trichothecenolyticum</name>
    <name type="common">Aureobacterium trichothecenolyticum</name>
    <dbReference type="NCBI Taxonomy" id="69370"/>
    <lineage>
        <taxon>Bacteria</taxon>
        <taxon>Bacillati</taxon>
        <taxon>Actinomycetota</taxon>
        <taxon>Actinomycetes</taxon>
        <taxon>Micrococcales</taxon>
        <taxon>Microbacteriaceae</taxon>
        <taxon>Microbacterium</taxon>
    </lineage>
</organism>
<dbReference type="GO" id="GO:0003941">
    <property type="term" value="F:L-serine ammonia-lyase activity"/>
    <property type="evidence" value="ECO:0007669"/>
    <property type="project" value="UniProtKB-EC"/>
</dbReference>
<name>A0A0M2HH15_MICTR</name>
<dbReference type="PANTHER" id="PTHR30182:SF1">
    <property type="entry name" value="L-SERINE DEHYDRATASE 1"/>
    <property type="match status" value="1"/>
</dbReference>
<comment type="catalytic activity">
    <reaction evidence="12">
        <text>L-serine = pyruvate + NH4(+)</text>
        <dbReference type="Rhea" id="RHEA:19169"/>
        <dbReference type="ChEBI" id="CHEBI:15361"/>
        <dbReference type="ChEBI" id="CHEBI:28938"/>
        <dbReference type="ChEBI" id="CHEBI:33384"/>
        <dbReference type="EC" id="4.3.1.17"/>
    </reaction>
</comment>
<keyword evidence="16" id="KW-1185">Reference proteome</keyword>
<comment type="pathway">
    <text evidence="2">Carbohydrate biosynthesis; gluconeogenesis.</text>
</comment>
<keyword evidence="5" id="KW-0312">Gluconeogenesis</keyword>
<dbReference type="PANTHER" id="PTHR30182">
    <property type="entry name" value="L-SERINE DEHYDRATASE"/>
    <property type="match status" value="1"/>
</dbReference>
<evidence type="ECO:0000256" key="11">
    <source>
        <dbReference type="ARBA" id="ARBA00041766"/>
    </source>
</evidence>
<dbReference type="Pfam" id="PF03315">
    <property type="entry name" value="SDH_beta"/>
    <property type="match status" value="1"/>
</dbReference>
<dbReference type="InterPro" id="IPR005130">
    <property type="entry name" value="Ser_deHydtase-like_asu"/>
</dbReference>
<reference evidence="15 16" key="1">
    <citation type="submission" date="2015-02" db="EMBL/GenBank/DDBJ databases">
        <title>Draft genome sequences of ten Microbacterium spp. with emphasis on heavy metal contaminated environments.</title>
        <authorList>
            <person name="Corretto E."/>
        </authorList>
    </citation>
    <scope>NUCLEOTIDE SEQUENCE [LARGE SCALE GENOMIC DNA]</scope>
    <source>
        <strain evidence="15 16">DSM 8608</strain>
    </source>
</reference>
<dbReference type="Proteomes" id="UP000034098">
    <property type="component" value="Unassembled WGS sequence"/>
</dbReference>
<evidence type="ECO:0000313" key="16">
    <source>
        <dbReference type="Proteomes" id="UP000034098"/>
    </source>
</evidence>
<evidence type="ECO:0000256" key="5">
    <source>
        <dbReference type="ARBA" id="ARBA00022432"/>
    </source>
</evidence>
<gene>
    <name evidence="15" type="primary">sdaA_1</name>
    <name evidence="15" type="ORF">RS82_01300</name>
</gene>
<evidence type="ECO:0000256" key="10">
    <source>
        <dbReference type="ARBA" id="ARBA00023239"/>
    </source>
</evidence>
<keyword evidence="10 15" id="KW-0456">Lyase</keyword>
<evidence type="ECO:0000256" key="9">
    <source>
        <dbReference type="ARBA" id="ARBA00023014"/>
    </source>
</evidence>
<evidence type="ECO:0000256" key="8">
    <source>
        <dbReference type="ARBA" id="ARBA00023004"/>
    </source>
</evidence>
<dbReference type="EMBL" id="JYJA01000030">
    <property type="protein sequence ID" value="KJL43605.1"/>
    <property type="molecule type" value="Genomic_DNA"/>
</dbReference>
<evidence type="ECO:0000256" key="7">
    <source>
        <dbReference type="ARBA" id="ARBA00022723"/>
    </source>
</evidence>
<comment type="caution">
    <text evidence="15">The sequence shown here is derived from an EMBL/GenBank/DDBJ whole genome shotgun (WGS) entry which is preliminary data.</text>
</comment>
<evidence type="ECO:0000259" key="13">
    <source>
        <dbReference type="Pfam" id="PF03313"/>
    </source>
</evidence>
<feature type="domain" description="Serine dehydratase beta chain" evidence="14">
    <location>
        <begin position="6"/>
        <end position="137"/>
    </location>
</feature>
<evidence type="ECO:0000256" key="2">
    <source>
        <dbReference type="ARBA" id="ARBA00004742"/>
    </source>
</evidence>
<evidence type="ECO:0000259" key="14">
    <source>
        <dbReference type="Pfam" id="PF03315"/>
    </source>
</evidence>
<keyword evidence="7" id="KW-0479">Metal-binding</keyword>
<dbReference type="GO" id="GO:0051539">
    <property type="term" value="F:4 iron, 4 sulfur cluster binding"/>
    <property type="evidence" value="ECO:0007669"/>
    <property type="project" value="UniProtKB-KW"/>
</dbReference>
<dbReference type="AlphaFoldDB" id="A0A0M2HH15"/>
<dbReference type="Pfam" id="PF03313">
    <property type="entry name" value="SDH_alpha"/>
    <property type="match status" value="1"/>
</dbReference>
<sequence length="533" mass="54795">MSAYVSAFELFSIGVGPSSSHTVGPMRAAHDFVVRLREGGVLPQVGRVTCTLHGSLGATGIGHGTPDAVVAGLQGLEPETVDPDAVRSAWSAWPDDRALELAGTHAVPFRRGDVVFAPRTRLPGHPNAMTLQAWTSPGDGPARALSAPGVRETGSSAALEPAAATDAGLLVRETYYSVGGGFIRREGDAAPGSAAAGEPAHAFPLDFSSAKELLAVCDERGITIAEAARINEESLRPDEDIAEGLDAIWDAMAACVEAGLRAGGLLPGMLGVKRRAASIRAQLEAAEADGRRELPGEWLGAFALAVNEENAAGGRVVTAPTNGAAGIVPAVAMYWWRFLADSGLGAGNAVTPYGELVGSALLGYHGHAATAEEAAGWDDEQVAEANRRRGIRRFLLTATALGSLFKANASISGAEGGCQAEVGSACAMAAGGLTAVMGGTNRQIENAAEIAMEHHLGLTCDPVGGLVQIPCIERNAIAASTAVTAARLALRGDGSHYVSLDAVVETMRQTGIDMSHKYKETSEGGLAVNVIEC</sequence>
<dbReference type="InterPro" id="IPR029009">
    <property type="entry name" value="ASB_dom_sf"/>
</dbReference>
<dbReference type="SUPFAM" id="SSF143548">
    <property type="entry name" value="Serine metabolism enzymes domain"/>
    <property type="match status" value="1"/>
</dbReference>